<name>A0A7W6JTE3_9SPHN</name>
<evidence type="ECO:0000313" key="8">
    <source>
        <dbReference type="Proteomes" id="UP000557392"/>
    </source>
</evidence>
<dbReference type="SUPFAM" id="SSF49452">
    <property type="entry name" value="Starch-binding domain-like"/>
    <property type="match status" value="1"/>
</dbReference>
<dbReference type="RefSeq" id="WP_183998517.1">
    <property type="nucleotide sequence ID" value="NZ_JACIEH010000002.1"/>
</dbReference>
<dbReference type="InterPro" id="IPR000531">
    <property type="entry name" value="Beta-barrel_TonB"/>
</dbReference>
<proteinExistence type="inferred from homology"/>
<dbReference type="Pfam" id="PF13620">
    <property type="entry name" value="CarboxypepD_reg"/>
    <property type="match status" value="1"/>
</dbReference>
<dbReference type="Pfam" id="PF00593">
    <property type="entry name" value="TonB_dep_Rec_b-barrel"/>
    <property type="match status" value="1"/>
</dbReference>
<dbReference type="InterPro" id="IPR037066">
    <property type="entry name" value="Plug_dom_sf"/>
</dbReference>
<keyword evidence="2 4" id="KW-0472">Membrane</keyword>
<keyword evidence="4" id="KW-0798">TonB box</keyword>
<dbReference type="InterPro" id="IPR012910">
    <property type="entry name" value="Plug_dom"/>
</dbReference>
<dbReference type="InterPro" id="IPR013784">
    <property type="entry name" value="Carb-bd-like_fold"/>
</dbReference>
<evidence type="ECO:0000259" key="6">
    <source>
        <dbReference type="Pfam" id="PF07715"/>
    </source>
</evidence>
<sequence>MAHAQADAAQNPASGNGIVRGRVFSEATGTYVSNAQISVDGTGIATISEDGGDFTLTGVPTGAANLTVRYAGLEDTHVSVVIDAGQAARVDVSMKAQAIADHGRDSEAIVVNGARSGEAAALMQRRAAMNAVESIDADAFGALTMNDVGEFMKNMPGISLDYVEVDTDAVRIGGLDSKYSTFTQDGARLASASPSSRQSSFTQMSITGITRIDLNNTLTARMDADAPGGNVNLISKYAFLLKKRLLQAQLTGVATSDSTLGTYYAPDDRKHATVFPGGQISYADVFLGGRLGIALNGSYNANYVQQDRVQTDWAYYSGTNKDSKGAPLAGQVLPYQTMWRAGPKFTHRAAFNGALDYKFSDRLAFSLRGGYSFYDVEYYNGYTYLKYGSTTTSYVDTANSTATHLVVPQNANAGVDTEYSHRYNPQHVVMANPKLEYKGDTFEVALRGSYSYAATNFDSDGFFQRNDTQDKNLGFTLDREDTETPAYTLTQTAGKSWSDPANWTPVNSATSIRYPVSHTNDAQYGGNLDLKKKLDAGTVHLELLGGVGIRTNSWQTDEGGYTSYNYIGGTLGGPGTLPATSNYQFLIKGFDAGNFNSQGWRADNNYAAYDLFVAHPEYFKEDVTGGLTRKYNSTHEVRETIKAAYGELQGGWNRLRFDIGLRYEHTQEGAAVTQSRAFNAAACGCASGTVDAINYQYYNGQQLWNRFGYDNWFVSGGLKYDINRNTVAHFAASQAILRPDYGNLGGALTVNDTALTVSAPNRNLKPEEVTKYFVSLQHYLPHAGIIAVSAYRLDVKNMQYSAKVTDPALVGLPDDYNGYQITTTLNQPGISSTNGVIFEYSQQLTFLPGALKGLGVRGSFTYVDPDGPRVSTPDYSANWAVRYNRGPFDVQMTGSYIGTYRTSALTNTPTTATNGILYHNERTLWNLSASYRLNKTWSLQVAGRNIFNAPDIVYSNVRSRVQLYSIYGSMWSAAVKASF</sequence>
<keyword evidence="3" id="KW-0998">Cell outer membrane</keyword>
<accession>A0A7W6JTE3</accession>
<dbReference type="Proteomes" id="UP000557392">
    <property type="component" value="Unassembled WGS sequence"/>
</dbReference>
<dbReference type="SUPFAM" id="SSF56935">
    <property type="entry name" value="Porins"/>
    <property type="match status" value="1"/>
</dbReference>
<dbReference type="Gene3D" id="2.60.40.1120">
    <property type="entry name" value="Carboxypeptidase-like, regulatory domain"/>
    <property type="match status" value="1"/>
</dbReference>
<evidence type="ECO:0000256" key="2">
    <source>
        <dbReference type="ARBA" id="ARBA00023136"/>
    </source>
</evidence>
<dbReference type="AlphaFoldDB" id="A0A7W6JTE3"/>
<dbReference type="GO" id="GO:0030246">
    <property type="term" value="F:carbohydrate binding"/>
    <property type="evidence" value="ECO:0007669"/>
    <property type="project" value="InterPro"/>
</dbReference>
<keyword evidence="8" id="KW-1185">Reference proteome</keyword>
<comment type="subcellular location">
    <subcellularLocation>
        <location evidence="1 4">Cell outer membrane</location>
    </subcellularLocation>
</comment>
<evidence type="ECO:0000256" key="1">
    <source>
        <dbReference type="ARBA" id="ARBA00004442"/>
    </source>
</evidence>
<evidence type="ECO:0000259" key="5">
    <source>
        <dbReference type="Pfam" id="PF00593"/>
    </source>
</evidence>
<organism evidence="7 8">
    <name type="scientific">Sphingomonas kyeonggiensis</name>
    <dbReference type="NCBI Taxonomy" id="1268553"/>
    <lineage>
        <taxon>Bacteria</taxon>
        <taxon>Pseudomonadati</taxon>
        <taxon>Pseudomonadota</taxon>
        <taxon>Alphaproteobacteria</taxon>
        <taxon>Sphingomonadales</taxon>
        <taxon>Sphingomonadaceae</taxon>
        <taxon>Sphingomonas</taxon>
    </lineage>
</organism>
<dbReference type="Gene3D" id="2.170.130.10">
    <property type="entry name" value="TonB-dependent receptor, plug domain"/>
    <property type="match status" value="1"/>
</dbReference>
<feature type="domain" description="TonB-dependent receptor plug" evidence="6">
    <location>
        <begin position="126"/>
        <end position="229"/>
    </location>
</feature>
<dbReference type="PANTHER" id="PTHR40980:SF4">
    <property type="entry name" value="TONB-DEPENDENT RECEPTOR-LIKE BETA-BARREL DOMAIN-CONTAINING PROTEIN"/>
    <property type="match status" value="1"/>
</dbReference>
<feature type="domain" description="TonB-dependent receptor-like beta-barrel" evidence="5">
    <location>
        <begin position="453"/>
        <end position="946"/>
    </location>
</feature>
<comment type="similarity">
    <text evidence="4">Belongs to the TonB-dependent receptor family.</text>
</comment>
<dbReference type="PANTHER" id="PTHR40980">
    <property type="entry name" value="PLUG DOMAIN-CONTAINING PROTEIN"/>
    <property type="match status" value="1"/>
</dbReference>
<evidence type="ECO:0000256" key="3">
    <source>
        <dbReference type="ARBA" id="ARBA00023237"/>
    </source>
</evidence>
<evidence type="ECO:0000313" key="7">
    <source>
        <dbReference type="EMBL" id="MBB4099224.1"/>
    </source>
</evidence>
<evidence type="ECO:0000256" key="4">
    <source>
        <dbReference type="RuleBase" id="RU003357"/>
    </source>
</evidence>
<reference evidence="7 8" key="1">
    <citation type="submission" date="2020-08" db="EMBL/GenBank/DDBJ databases">
        <title>Genomic Encyclopedia of Type Strains, Phase IV (KMG-IV): sequencing the most valuable type-strain genomes for metagenomic binning, comparative biology and taxonomic classification.</title>
        <authorList>
            <person name="Goeker M."/>
        </authorList>
    </citation>
    <scope>NUCLEOTIDE SEQUENCE [LARGE SCALE GENOMIC DNA]</scope>
    <source>
        <strain evidence="7 8">DSM 101806</strain>
    </source>
</reference>
<keyword evidence="7" id="KW-0675">Receptor</keyword>
<dbReference type="EMBL" id="JACIEH010000002">
    <property type="protein sequence ID" value="MBB4099224.1"/>
    <property type="molecule type" value="Genomic_DNA"/>
</dbReference>
<comment type="caution">
    <text evidence="7">The sequence shown here is derived from an EMBL/GenBank/DDBJ whole genome shotgun (WGS) entry which is preliminary data.</text>
</comment>
<dbReference type="Gene3D" id="2.40.170.20">
    <property type="entry name" value="TonB-dependent receptor, beta-barrel domain"/>
    <property type="match status" value="1"/>
</dbReference>
<dbReference type="GO" id="GO:0009279">
    <property type="term" value="C:cell outer membrane"/>
    <property type="evidence" value="ECO:0007669"/>
    <property type="project" value="UniProtKB-SubCell"/>
</dbReference>
<gene>
    <name evidence="7" type="ORF">GGR46_002788</name>
</gene>
<dbReference type="InterPro" id="IPR036942">
    <property type="entry name" value="Beta-barrel_TonB_sf"/>
</dbReference>
<dbReference type="Pfam" id="PF07715">
    <property type="entry name" value="Plug"/>
    <property type="match status" value="1"/>
</dbReference>
<protein>
    <submittedName>
        <fullName evidence="7">TonB-dependent receptor</fullName>
    </submittedName>
</protein>